<dbReference type="AlphaFoldDB" id="A0A967BDN9"/>
<evidence type="ECO:0000256" key="6">
    <source>
        <dbReference type="SAM" id="MobiDB-lite"/>
    </source>
</evidence>
<evidence type="ECO:0000313" key="10">
    <source>
        <dbReference type="Proteomes" id="UP000639775"/>
    </source>
</evidence>
<dbReference type="GO" id="GO:0008360">
    <property type="term" value="P:regulation of cell shape"/>
    <property type="evidence" value="ECO:0007669"/>
    <property type="project" value="UniProtKB-KW"/>
</dbReference>
<proteinExistence type="inferred from homology"/>
<feature type="region of interest" description="Disordered" evidence="6">
    <location>
        <begin position="278"/>
        <end position="308"/>
    </location>
</feature>
<evidence type="ECO:0000256" key="1">
    <source>
        <dbReference type="ARBA" id="ARBA00009369"/>
    </source>
</evidence>
<dbReference type="Pfam" id="PF04085">
    <property type="entry name" value="MreC"/>
    <property type="match status" value="1"/>
</dbReference>
<keyword evidence="7" id="KW-0812">Transmembrane</keyword>
<dbReference type="InterPro" id="IPR042177">
    <property type="entry name" value="Cell/Rod_1"/>
</dbReference>
<dbReference type="Gene3D" id="2.40.10.350">
    <property type="entry name" value="Rod shape-determining protein MreC, domain 2"/>
    <property type="match status" value="1"/>
</dbReference>
<protein>
    <recommendedName>
        <fullName evidence="2">Cell shape-determining protein MreC</fullName>
    </recommendedName>
    <alternativeName>
        <fullName evidence="4">Cell shape protein MreC</fullName>
    </alternativeName>
</protein>
<comment type="similarity">
    <text evidence="1">Belongs to the MreC family.</text>
</comment>
<dbReference type="RefSeq" id="WP_167196084.1">
    <property type="nucleotide sequence ID" value="NZ_JAAORB010000014.1"/>
</dbReference>
<reference evidence="9" key="1">
    <citation type="submission" date="2020-03" db="EMBL/GenBank/DDBJ databases">
        <title>Roseovarius gahaiensis sp. nov., isolated from Gahai Saline Lake, China.</title>
        <authorList>
            <person name="Sun X."/>
        </authorList>
    </citation>
    <scope>NUCLEOTIDE SEQUENCE</scope>
    <source>
        <strain evidence="9">GH877</strain>
    </source>
</reference>
<keyword evidence="7" id="KW-1133">Transmembrane helix</keyword>
<feature type="coiled-coil region" evidence="5">
    <location>
        <begin position="86"/>
        <end position="113"/>
    </location>
</feature>
<name>A0A967BDN9_9RHOB</name>
<dbReference type="InterPro" id="IPR055342">
    <property type="entry name" value="MreC_beta-barrel_core"/>
</dbReference>
<feature type="transmembrane region" description="Helical" evidence="7">
    <location>
        <begin position="18"/>
        <end position="36"/>
    </location>
</feature>
<evidence type="ECO:0000256" key="3">
    <source>
        <dbReference type="ARBA" id="ARBA00022960"/>
    </source>
</evidence>
<evidence type="ECO:0000256" key="4">
    <source>
        <dbReference type="ARBA" id="ARBA00032089"/>
    </source>
</evidence>
<keyword evidence="7" id="KW-0472">Membrane</keyword>
<dbReference type="PANTHER" id="PTHR34138">
    <property type="entry name" value="CELL SHAPE-DETERMINING PROTEIN MREC"/>
    <property type="match status" value="1"/>
</dbReference>
<dbReference type="NCBIfam" id="TIGR00219">
    <property type="entry name" value="mreC"/>
    <property type="match status" value="1"/>
</dbReference>
<gene>
    <name evidence="9" type="primary">mreC</name>
    <name evidence="9" type="ORF">HAT86_08950</name>
</gene>
<organism evidence="9 10">
    <name type="scientific">Roseovarius gahaiensis</name>
    <dbReference type="NCBI Taxonomy" id="2716691"/>
    <lineage>
        <taxon>Bacteria</taxon>
        <taxon>Pseudomonadati</taxon>
        <taxon>Pseudomonadota</taxon>
        <taxon>Alphaproteobacteria</taxon>
        <taxon>Rhodobacterales</taxon>
        <taxon>Roseobacteraceae</taxon>
        <taxon>Roseovarius</taxon>
    </lineage>
</organism>
<evidence type="ECO:0000313" key="9">
    <source>
        <dbReference type="EMBL" id="NHQ74590.1"/>
    </source>
</evidence>
<keyword evidence="5" id="KW-0175">Coiled coil</keyword>
<evidence type="ECO:0000256" key="2">
    <source>
        <dbReference type="ARBA" id="ARBA00013855"/>
    </source>
</evidence>
<dbReference type="EMBL" id="JAAORB010000014">
    <property type="protein sequence ID" value="NHQ74590.1"/>
    <property type="molecule type" value="Genomic_DNA"/>
</dbReference>
<evidence type="ECO:0000256" key="5">
    <source>
        <dbReference type="SAM" id="Coils"/>
    </source>
</evidence>
<dbReference type="InterPro" id="IPR007221">
    <property type="entry name" value="MreC"/>
</dbReference>
<dbReference type="NCBIfam" id="NF010533">
    <property type="entry name" value="PRK13922.9-5"/>
    <property type="match status" value="1"/>
</dbReference>
<keyword evidence="3" id="KW-0133">Cell shape</keyword>
<accession>A0A967BDN9</accession>
<keyword evidence="10" id="KW-1185">Reference proteome</keyword>
<comment type="caution">
    <text evidence="9">The sequence shown here is derived from an EMBL/GenBank/DDBJ whole genome shotgun (WGS) entry which is preliminary data.</text>
</comment>
<dbReference type="GO" id="GO:0005886">
    <property type="term" value="C:plasma membrane"/>
    <property type="evidence" value="ECO:0007669"/>
    <property type="project" value="TreeGrafter"/>
</dbReference>
<dbReference type="PANTHER" id="PTHR34138:SF1">
    <property type="entry name" value="CELL SHAPE-DETERMINING PROTEIN MREC"/>
    <property type="match status" value="1"/>
</dbReference>
<dbReference type="Gene3D" id="2.40.10.340">
    <property type="entry name" value="Rod shape-determining protein MreC, domain 1"/>
    <property type="match status" value="1"/>
</dbReference>
<evidence type="ECO:0000259" key="8">
    <source>
        <dbReference type="Pfam" id="PF04085"/>
    </source>
</evidence>
<sequence>MAKDRAQSEDFTGPLKRLLLGVVLLCLLGLFLLWRIDSPRVERFRAQVVDRVVPSFDWAMAPVTATVNIVRDFQSYQRIYQQNQELRRELQQMKAWKEAALQLEQENARLLDLNNVQLDPRLTYVTGVVMADSGSPFRQSVLINVGSRDGIMDGWAAMDGLGLVGRISGVGNNTSRVVLLTDTSSRVPVTIQPAGQRALLIGDNSAAPFVDFIEAPETIRPGDRVMTSGDGNVFPAGLLVGQVAQKPGGRMRVRLSADYERLEFLRVLRSYSTEKLDQPGRLIAPKELPDSSGQPAPENMIPNEAGNG</sequence>
<feature type="domain" description="Rod shape-determining protein MreC beta-barrel core" evidence="8">
    <location>
        <begin position="129"/>
        <end position="268"/>
    </location>
</feature>
<evidence type="ECO:0000256" key="7">
    <source>
        <dbReference type="SAM" id="Phobius"/>
    </source>
</evidence>
<dbReference type="InterPro" id="IPR042175">
    <property type="entry name" value="Cell/Rod_MreC_2"/>
</dbReference>
<dbReference type="Proteomes" id="UP000639775">
    <property type="component" value="Unassembled WGS sequence"/>
</dbReference>